<feature type="coiled-coil region" evidence="1">
    <location>
        <begin position="214"/>
        <end position="248"/>
    </location>
</feature>
<dbReference type="CDD" id="cd12797">
    <property type="entry name" value="M23_peptidase"/>
    <property type="match status" value="1"/>
</dbReference>
<evidence type="ECO:0000259" key="3">
    <source>
        <dbReference type="Pfam" id="PF01551"/>
    </source>
</evidence>
<organism evidence="4 5">
    <name type="scientific">Psychrosphaera saromensis</name>
    <dbReference type="NCBI Taxonomy" id="716813"/>
    <lineage>
        <taxon>Bacteria</taxon>
        <taxon>Pseudomonadati</taxon>
        <taxon>Pseudomonadota</taxon>
        <taxon>Gammaproteobacteria</taxon>
        <taxon>Alteromonadales</taxon>
        <taxon>Pseudoalteromonadaceae</taxon>
        <taxon>Psychrosphaera</taxon>
    </lineage>
</organism>
<evidence type="ECO:0000313" key="5">
    <source>
        <dbReference type="Proteomes" id="UP000239007"/>
    </source>
</evidence>
<feature type="coiled-coil region" evidence="1">
    <location>
        <begin position="84"/>
        <end position="118"/>
    </location>
</feature>
<dbReference type="InterPro" id="IPR050570">
    <property type="entry name" value="Cell_wall_metabolism_enzyme"/>
</dbReference>
<dbReference type="AlphaFoldDB" id="A0A2S7URR6"/>
<sequence length="386" mass="43490">MNKLCIKSAVILITAALFFCASVLASPSKNSEKDISTNNKKLEQVQISIQQQRDALNKRIDQKSSIEDSFKAAELKVAEIAIQLTQTTNSLRDLKDKIAKLKKEQSKLNKEKKVQQTLLASMVKNAYLSGKHDYTKLLLNQDDPAQLERLITYYKSVNEARVKQLEDIQRVLTRLDEIDKELANRQIDLLALKKHQNNEKQQLAISQKERKTALRNLNKNIKSNQDKLKQLHANQQQLTNAIDAAQNVIAVDPANLVGLYKLKKKLGWPTKGKIISRFGQRRNGALKWKGVMISASLGNRVNSVAEGIVLYADWLRGFGWVTVIDHGKGYMSLYGHNQALLKSAGDYVEPNEPIALVGQSGGQSDPGLYFEIRYKGKTVNPARWCR</sequence>
<protein>
    <recommendedName>
        <fullName evidence="3">M23ase beta-sheet core domain-containing protein</fullName>
    </recommendedName>
</protein>
<feature type="domain" description="M23ase beta-sheet core" evidence="3">
    <location>
        <begin position="288"/>
        <end position="381"/>
    </location>
</feature>
<gene>
    <name evidence="4" type="ORF">BTO11_01395</name>
</gene>
<proteinExistence type="predicted"/>
<reference evidence="4 5" key="1">
    <citation type="submission" date="2016-12" db="EMBL/GenBank/DDBJ databases">
        <title>Diversity of luminous bacteria.</title>
        <authorList>
            <person name="Yoshizawa S."/>
            <person name="Kogure K."/>
        </authorList>
    </citation>
    <scope>NUCLEOTIDE SEQUENCE [LARGE SCALE GENOMIC DNA]</scope>
    <source>
        <strain evidence="4 5">SA4-48</strain>
    </source>
</reference>
<keyword evidence="5" id="KW-1185">Reference proteome</keyword>
<dbReference type="EMBL" id="MSCH01000003">
    <property type="protein sequence ID" value="PQJ52438.1"/>
    <property type="molecule type" value="Genomic_DNA"/>
</dbReference>
<feature type="chain" id="PRO_5015468365" description="M23ase beta-sheet core domain-containing protein" evidence="2">
    <location>
        <begin position="26"/>
        <end position="386"/>
    </location>
</feature>
<dbReference type="SUPFAM" id="SSF51261">
    <property type="entry name" value="Duplicated hybrid motif"/>
    <property type="match status" value="1"/>
</dbReference>
<dbReference type="InterPro" id="IPR016047">
    <property type="entry name" value="M23ase_b-sheet_dom"/>
</dbReference>
<feature type="signal peptide" evidence="2">
    <location>
        <begin position="1"/>
        <end position="25"/>
    </location>
</feature>
<comment type="caution">
    <text evidence="4">The sequence shown here is derived from an EMBL/GenBank/DDBJ whole genome shotgun (WGS) entry which is preliminary data.</text>
</comment>
<dbReference type="FunFam" id="2.70.70.10:FF:000003">
    <property type="entry name" value="Murein hydrolase activator EnvC"/>
    <property type="match status" value="1"/>
</dbReference>
<dbReference type="Proteomes" id="UP000239007">
    <property type="component" value="Unassembled WGS sequence"/>
</dbReference>
<dbReference type="GO" id="GO:0004222">
    <property type="term" value="F:metalloendopeptidase activity"/>
    <property type="evidence" value="ECO:0007669"/>
    <property type="project" value="TreeGrafter"/>
</dbReference>
<name>A0A2S7URR6_9GAMM</name>
<evidence type="ECO:0000313" key="4">
    <source>
        <dbReference type="EMBL" id="PQJ52438.1"/>
    </source>
</evidence>
<accession>A0A2S7URR6</accession>
<evidence type="ECO:0000256" key="2">
    <source>
        <dbReference type="SAM" id="SignalP"/>
    </source>
</evidence>
<dbReference type="Gene3D" id="2.70.70.10">
    <property type="entry name" value="Glucose Permease (Domain IIA)"/>
    <property type="match status" value="1"/>
</dbReference>
<dbReference type="Gene3D" id="6.10.250.3150">
    <property type="match status" value="1"/>
</dbReference>
<keyword evidence="1" id="KW-0175">Coiled coil</keyword>
<keyword evidence="2" id="KW-0732">Signal</keyword>
<dbReference type="Pfam" id="PF01551">
    <property type="entry name" value="Peptidase_M23"/>
    <property type="match status" value="1"/>
</dbReference>
<dbReference type="PANTHER" id="PTHR21666">
    <property type="entry name" value="PEPTIDASE-RELATED"/>
    <property type="match status" value="1"/>
</dbReference>
<dbReference type="InterPro" id="IPR011055">
    <property type="entry name" value="Dup_hybrid_motif"/>
</dbReference>
<evidence type="ECO:0000256" key="1">
    <source>
        <dbReference type="SAM" id="Coils"/>
    </source>
</evidence>
<dbReference type="PANTHER" id="PTHR21666:SF270">
    <property type="entry name" value="MUREIN HYDROLASE ACTIVATOR ENVC"/>
    <property type="match status" value="1"/>
</dbReference>